<evidence type="ECO:0000313" key="1">
    <source>
        <dbReference type="EMBL" id="GAG14785.1"/>
    </source>
</evidence>
<evidence type="ECO:0008006" key="2">
    <source>
        <dbReference type="Google" id="ProtNLM"/>
    </source>
</evidence>
<dbReference type="InterPro" id="IPR035437">
    <property type="entry name" value="SNase_OB-fold_sf"/>
</dbReference>
<dbReference type="Gene3D" id="2.40.50.90">
    <property type="match status" value="1"/>
</dbReference>
<gene>
    <name evidence="1" type="ORF">S01H1_59610</name>
</gene>
<feature type="non-terminal residue" evidence="1">
    <location>
        <position position="77"/>
    </location>
</feature>
<dbReference type="SUPFAM" id="SSF50199">
    <property type="entry name" value="Staphylococcal nuclease"/>
    <property type="match status" value="1"/>
</dbReference>
<name>X0V9B8_9ZZZZ</name>
<proteinExistence type="predicted"/>
<protein>
    <recommendedName>
        <fullName evidence="2">TNase-like domain-containing protein</fullName>
    </recommendedName>
</protein>
<dbReference type="AlphaFoldDB" id="X0V9B8"/>
<organism evidence="1">
    <name type="scientific">marine sediment metagenome</name>
    <dbReference type="NCBI Taxonomy" id="412755"/>
    <lineage>
        <taxon>unclassified sequences</taxon>
        <taxon>metagenomes</taxon>
        <taxon>ecological metagenomes</taxon>
    </lineage>
</organism>
<accession>X0V9B8</accession>
<comment type="caution">
    <text evidence="1">The sequence shown here is derived from an EMBL/GenBank/DDBJ whole genome shotgun (WGS) entry which is preliminary data.</text>
</comment>
<dbReference type="EMBL" id="BARS01038996">
    <property type="protein sequence ID" value="GAG14785.1"/>
    <property type="molecule type" value="Genomic_DNA"/>
</dbReference>
<reference evidence="1" key="1">
    <citation type="journal article" date="2014" name="Front. Microbiol.">
        <title>High frequency of phylogenetically diverse reductive dehalogenase-homologous genes in deep subseafloor sedimentary metagenomes.</title>
        <authorList>
            <person name="Kawai M."/>
            <person name="Futagami T."/>
            <person name="Toyoda A."/>
            <person name="Takaki Y."/>
            <person name="Nishi S."/>
            <person name="Hori S."/>
            <person name="Arai W."/>
            <person name="Tsubouchi T."/>
            <person name="Morono Y."/>
            <person name="Uchiyama I."/>
            <person name="Ito T."/>
            <person name="Fujiyama A."/>
            <person name="Inagaki F."/>
            <person name="Takami H."/>
        </authorList>
    </citation>
    <scope>NUCLEOTIDE SEQUENCE</scope>
    <source>
        <strain evidence="1">Expedition CK06-06</strain>
    </source>
</reference>
<sequence length="77" mass="8227">MGKYLIPAVIVIAFLAGFFVSQFSGQFAGSGESTGIQSNFSGTKMVTRIIDGDTVIIEGESVRLLGMDTDERGEPCY</sequence>